<proteinExistence type="predicted"/>
<organism evidence="2 3">
    <name type="scientific">Botrytis paeoniae</name>
    <dbReference type="NCBI Taxonomy" id="278948"/>
    <lineage>
        <taxon>Eukaryota</taxon>
        <taxon>Fungi</taxon>
        <taxon>Dikarya</taxon>
        <taxon>Ascomycota</taxon>
        <taxon>Pezizomycotina</taxon>
        <taxon>Leotiomycetes</taxon>
        <taxon>Helotiales</taxon>
        <taxon>Sclerotiniaceae</taxon>
        <taxon>Botrytis</taxon>
    </lineage>
</organism>
<dbReference type="EMBL" id="PQXI01000001">
    <property type="protein sequence ID" value="TGO31163.1"/>
    <property type="molecule type" value="Genomic_DNA"/>
</dbReference>
<keyword evidence="3" id="KW-1185">Reference proteome</keyword>
<reference evidence="2 3" key="1">
    <citation type="submission" date="2017-12" db="EMBL/GenBank/DDBJ databases">
        <title>Comparative genomics of Botrytis spp.</title>
        <authorList>
            <person name="Valero-Jimenez C.A."/>
            <person name="Tapia P."/>
            <person name="Veloso J."/>
            <person name="Silva-Moreno E."/>
            <person name="Staats M."/>
            <person name="Valdes J.H."/>
            <person name="Van Kan J.A.L."/>
        </authorList>
    </citation>
    <scope>NUCLEOTIDE SEQUENCE [LARGE SCALE GENOMIC DNA]</scope>
    <source>
        <strain evidence="2 3">Bp0003</strain>
    </source>
</reference>
<dbReference type="Proteomes" id="UP000297910">
    <property type="component" value="Unassembled WGS sequence"/>
</dbReference>
<evidence type="ECO:0000256" key="1">
    <source>
        <dbReference type="SAM" id="Coils"/>
    </source>
</evidence>
<name>A0A4Z1GAD2_9HELO</name>
<sequence length="237" mass="28070">MGLFQRAEEIVFKWRKVVNESRPRCLQDIHLDRTPSNLSITRSVYKERRRVAKEDARRKKRAAKRVKQEGKTHFKEMCKKIDDLFDGTITYKEYLDLEDEEFHAAHEELVQQISDNVKRVKAKVDRAKEGVSKGCDKAAEITQRTAEKAVEKVQRVAEEMERRKQKRERRRIAKEEKEAKYLMDIEFWNREIEKGRLNEDHGMRRNGTRRSGIVASNMSSMLKIHSKPSWREITIGV</sequence>
<evidence type="ECO:0000313" key="3">
    <source>
        <dbReference type="Proteomes" id="UP000297910"/>
    </source>
</evidence>
<evidence type="ECO:0000313" key="2">
    <source>
        <dbReference type="EMBL" id="TGO31163.1"/>
    </source>
</evidence>
<gene>
    <name evidence="2" type="ORF">BPAE_0001g00570</name>
</gene>
<feature type="coiled-coil region" evidence="1">
    <location>
        <begin position="103"/>
        <end position="177"/>
    </location>
</feature>
<protein>
    <submittedName>
        <fullName evidence="2">Uncharacterized protein</fullName>
    </submittedName>
</protein>
<dbReference type="AlphaFoldDB" id="A0A4Z1GAD2"/>
<accession>A0A4Z1GAD2</accession>
<comment type="caution">
    <text evidence="2">The sequence shown here is derived from an EMBL/GenBank/DDBJ whole genome shotgun (WGS) entry which is preliminary data.</text>
</comment>
<keyword evidence="1" id="KW-0175">Coiled coil</keyword>